<dbReference type="Proteomes" id="UP000008694">
    <property type="component" value="Unassembled WGS sequence"/>
</dbReference>
<gene>
    <name evidence="1" type="ORF">ARALYDRAFT_904383</name>
</gene>
<evidence type="ECO:0000313" key="1">
    <source>
        <dbReference type="EMBL" id="EFH53033.1"/>
    </source>
</evidence>
<protein>
    <submittedName>
        <fullName evidence="1">Predicted protein</fullName>
    </submittedName>
</protein>
<keyword evidence="2" id="KW-1185">Reference proteome</keyword>
<dbReference type="Gramene" id="scaffold_500087.1">
    <property type="protein sequence ID" value="scaffold_500087.1"/>
    <property type="gene ID" value="scaffold_500087.1"/>
</dbReference>
<dbReference type="EMBL" id="GL348717">
    <property type="protein sequence ID" value="EFH53033.1"/>
    <property type="molecule type" value="Genomic_DNA"/>
</dbReference>
<accession>D7LLV2</accession>
<organism evidence="2">
    <name type="scientific">Arabidopsis lyrata subsp. lyrata</name>
    <name type="common">Lyre-leaved rock-cress</name>
    <dbReference type="NCBI Taxonomy" id="81972"/>
    <lineage>
        <taxon>Eukaryota</taxon>
        <taxon>Viridiplantae</taxon>
        <taxon>Streptophyta</taxon>
        <taxon>Embryophyta</taxon>
        <taxon>Tracheophyta</taxon>
        <taxon>Spermatophyta</taxon>
        <taxon>Magnoliopsida</taxon>
        <taxon>eudicotyledons</taxon>
        <taxon>Gunneridae</taxon>
        <taxon>Pentapetalae</taxon>
        <taxon>rosids</taxon>
        <taxon>malvids</taxon>
        <taxon>Brassicales</taxon>
        <taxon>Brassicaceae</taxon>
        <taxon>Camelineae</taxon>
        <taxon>Arabidopsis</taxon>
    </lineage>
</organism>
<dbReference type="AlphaFoldDB" id="D7LLV2"/>
<name>D7LLV2_ARALL</name>
<dbReference type="HOGENOM" id="CLU_2674457_0_0_1"/>
<evidence type="ECO:0000313" key="2">
    <source>
        <dbReference type="Proteomes" id="UP000008694"/>
    </source>
</evidence>
<sequence>MARTLLYQRILDVCSSFAAPFVVDAPSGVTAPSIIDAPSVCRRCAFCRCAPTVVVAAPTDALAVASIEETNIINI</sequence>
<proteinExistence type="predicted"/>
<reference evidence="2" key="1">
    <citation type="journal article" date="2011" name="Nat. Genet.">
        <title>The Arabidopsis lyrata genome sequence and the basis of rapid genome size change.</title>
        <authorList>
            <person name="Hu T.T."/>
            <person name="Pattyn P."/>
            <person name="Bakker E.G."/>
            <person name="Cao J."/>
            <person name="Cheng J.-F."/>
            <person name="Clark R.M."/>
            <person name="Fahlgren N."/>
            <person name="Fawcett J.A."/>
            <person name="Grimwood J."/>
            <person name="Gundlach H."/>
            <person name="Haberer G."/>
            <person name="Hollister J.D."/>
            <person name="Ossowski S."/>
            <person name="Ottilar R.P."/>
            <person name="Salamov A.A."/>
            <person name="Schneeberger K."/>
            <person name="Spannagl M."/>
            <person name="Wang X."/>
            <person name="Yang L."/>
            <person name="Nasrallah M.E."/>
            <person name="Bergelson J."/>
            <person name="Carrington J.C."/>
            <person name="Gaut B.S."/>
            <person name="Schmutz J."/>
            <person name="Mayer K.F.X."/>
            <person name="Van de Peer Y."/>
            <person name="Grigoriev I.V."/>
            <person name="Nordborg M."/>
            <person name="Weigel D."/>
            <person name="Guo Y.-L."/>
        </authorList>
    </citation>
    <scope>NUCLEOTIDE SEQUENCE [LARGE SCALE GENOMIC DNA]</scope>
    <source>
        <strain evidence="2">cv. MN47</strain>
    </source>
</reference>